<dbReference type="InterPro" id="IPR021454">
    <property type="entry name" value="DUF3105"/>
</dbReference>
<organism evidence="5">
    <name type="scientific">Thrips palmi</name>
    <name type="common">Melon thrips</name>
    <dbReference type="NCBI Taxonomy" id="161013"/>
    <lineage>
        <taxon>Eukaryota</taxon>
        <taxon>Metazoa</taxon>
        <taxon>Ecdysozoa</taxon>
        <taxon>Arthropoda</taxon>
        <taxon>Hexapoda</taxon>
        <taxon>Insecta</taxon>
        <taxon>Pterygota</taxon>
        <taxon>Neoptera</taxon>
        <taxon>Paraneoptera</taxon>
        <taxon>Thysanoptera</taxon>
        <taxon>Terebrantia</taxon>
        <taxon>Thripoidea</taxon>
        <taxon>Thripidae</taxon>
        <taxon>Thrips</taxon>
    </lineage>
</organism>
<dbReference type="GeneID" id="117644892"/>
<feature type="signal peptide" evidence="2">
    <location>
        <begin position="1"/>
        <end position="19"/>
    </location>
</feature>
<dbReference type="AlphaFoldDB" id="A0A6P8Z1M9"/>
<keyword evidence="2" id="KW-0732">Signal</keyword>
<name>A0A6P8Z1M9_THRPL</name>
<feature type="compositionally biased region" description="Polar residues" evidence="1">
    <location>
        <begin position="34"/>
        <end position="46"/>
    </location>
</feature>
<accession>A0A6P8Z1M9</accession>
<sequence>MIGVPSVVVFSLVINVVVATRSYYKTNSMSLSELLNRNPPSSTPETWTGKYFPTPPPSHTPAPPPLHGGVPMGLNPNCDDAKTNLTVDWNSSPIVYTCFFPNKRIIPDFDIKPILEIEPVPKLYSAVHYCMNETIVYQNPIPTFGPHRPAWPRYGEYKYVPVQRWLHSLEHGGIVMLYHPCAHPLEVARLRRIVKSCLFRHVISPSPHLSTEMPLALVTWGKRLTMSTVNVDVVREFILQNALQGPEKISRDGQYDAELLKAAEIVSDTEDTDLCPEERIKALSLYW</sequence>
<dbReference type="PANTHER" id="PTHR34179:SF1">
    <property type="entry name" value="TUMOR PROTEIN P53-INDUCIBLE PROTEIN 13"/>
    <property type="match status" value="1"/>
</dbReference>
<dbReference type="GO" id="GO:0005737">
    <property type="term" value="C:cytoplasm"/>
    <property type="evidence" value="ECO:0007669"/>
    <property type="project" value="TreeGrafter"/>
</dbReference>
<evidence type="ECO:0000256" key="1">
    <source>
        <dbReference type="SAM" id="MobiDB-lite"/>
    </source>
</evidence>
<dbReference type="KEGG" id="tpal:117644892"/>
<protein>
    <submittedName>
        <fullName evidence="4 5">Uncharacterized protein LOC117644892</fullName>
    </submittedName>
</protein>
<evidence type="ECO:0000256" key="2">
    <source>
        <dbReference type="SAM" id="SignalP"/>
    </source>
</evidence>
<dbReference type="RefSeq" id="XP_034240491.1">
    <property type="nucleotide sequence ID" value="XM_034384600.1"/>
</dbReference>
<feature type="compositionally biased region" description="Pro residues" evidence="1">
    <location>
        <begin position="53"/>
        <end position="63"/>
    </location>
</feature>
<gene>
    <name evidence="4 5" type="primary">LOC117644892</name>
</gene>
<keyword evidence="3" id="KW-1185">Reference proteome</keyword>
<feature type="chain" id="PRO_5044654855" evidence="2">
    <location>
        <begin position="20"/>
        <end position="287"/>
    </location>
</feature>
<feature type="region of interest" description="Disordered" evidence="1">
    <location>
        <begin position="34"/>
        <end position="63"/>
    </location>
</feature>
<proteinExistence type="predicted"/>
<evidence type="ECO:0000313" key="5">
    <source>
        <dbReference type="RefSeq" id="XP_034240492.1"/>
    </source>
</evidence>
<dbReference type="RefSeq" id="XP_034240492.1">
    <property type="nucleotide sequence ID" value="XM_034384601.1"/>
</dbReference>
<dbReference type="Proteomes" id="UP000515158">
    <property type="component" value="Unplaced"/>
</dbReference>
<reference evidence="4 5" key="1">
    <citation type="submission" date="2025-04" db="UniProtKB">
        <authorList>
            <consortium name="RefSeq"/>
        </authorList>
    </citation>
    <scope>IDENTIFICATION</scope>
    <source>
        <tissue evidence="4 5">Total insect</tissue>
    </source>
</reference>
<dbReference type="OrthoDB" id="5960270at2759"/>
<evidence type="ECO:0000313" key="3">
    <source>
        <dbReference type="Proteomes" id="UP000515158"/>
    </source>
</evidence>
<dbReference type="Pfam" id="PF11303">
    <property type="entry name" value="DUF3105"/>
    <property type="match status" value="1"/>
</dbReference>
<dbReference type="PANTHER" id="PTHR34179">
    <property type="entry name" value="TUMOR PROTEIN P53-INDUCIBLE PROTEIN 13"/>
    <property type="match status" value="1"/>
</dbReference>
<evidence type="ECO:0000313" key="4">
    <source>
        <dbReference type="RefSeq" id="XP_034240491.1"/>
    </source>
</evidence>